<dbReference type="Gene3D" id="3.40.50.300">
    <property type="entry name" value="P-loop containing nucleotide triphosphate hydrolases"/>
    <property type="match status" value="1"/>
</dbReference>
<dbReference type="SMART" id="SM00173">
    <property type="entry name" value="RAS"/>
    <property type="match status" value="1"/>
</dbReference>
<keyword evidence="1" id="KW-0547">Nucleotide-binding</keyword>
<dbReference type="PRINTS" id="PR00449">
    <property type="entry name" value="RASTRNSFRMNG"/>
</dbReference>
<dbReference type="NCBIfam" id="TIGR00231">
    <property type="entry name" value="small_GTP"/>
    <property type="match status" value="1"/>
</dbReference>
<dbReference type="OrthoDB" id="136571at2157"/>
<reference evidence="2 3" key="1">
    <citation type="journal article" date="2020" name="Nature">
        <title>Isolation of an archaeon at the prokaryote-eukaryote interface.</title>
        <authorList>
            <person name="Imachi H."/>
            <person name="Nobu M.K."/>
            <person name="Nakahara N."/>
            <person name="Morono Y."/>
            <person name="Ogawara M."/>
            <person name="Takaki Y."/>
            <person name="Takano Y."/>
            <person name="Uematsu K."/>
            <person name="Ikuta T."/>
            <person name="Ito M."/>
            <person name="Matsui Y."/>
            <person name="Miyazaki M."/>
            <person name="Murata K."/>
            <person name="Saito Y."/>
            <person name="Sakai S."/>
            <person name="Song C."/>
            <person name="Tasumi E."/>
            <person name="Yamanaka Y."/>
            <person name="Yamaguchi T."/>
            <person name="Kamagata Y."/>
            <person name="Tamaki H."/>
            <person name="Takai K."/>
        </authorList>
    </citation>
    <scope>NUCLEOTIDE SEQUENCE [LARGE SCALE GENOMIC DNA]</scope>
    <source>
        <strain evidence="2 3">MK-D1</strain>
    </source>
</reference>
<dbReference type="SMART" id="SM00174">
    <property type="entry name" value="RHO"/>
    <property type="match status" value="1"/>
</dbReference>
<evidence type="ECO:0000256" key="1">
    <source>
        <dbReference type="ARBA" id="ARBA00022741"/>
    </source>
</evidence>
<gene>
    <name evidence="2" type="ORF">DSAG12_01540</name>
</gene>
<dbReference type="GeneID" id="41329534"/>
<dbReference type="RefSeq" id="WP_147662615.1">
    <property type="nucleotide sequence ID" value="NZ_CP042905.2"/>
</dbReference>
<dbReference type="GO" id="GO:0003924">
    <property type="term" value="F:GTPase activity"/>
    <property type="evidence" value="ECO:0007669"/>
    <property type="project" value="InterPro"/>
</dbReference>
<dbReference type="AlphaFoldDB" id="A0A5B9D9F1"/>
<reference evidence="2 3" key="2">
    <citation type="journal article" date="2024" name="Int. J. Syst. Evol. Microbiol.">
        <title>Promethearchaeum syntrophicum gen. nov., sp. nov., an anaerobic, obligately syntrophic archaeon, the first isolate of the lineage 'Asgard' archaea, and proposal of the new archaeal phylum Promethearchaeota phyl. nov. and kingdom Promethearchaeati regn. nov.</title>
        <authorList>
            <person name="Imachi H."/>
            <person name="Nobu M.K."/>
            <person name="Kato S."/>
            <person name="Takaki Y."/>
            <person name="Miyazaki M."/>
            <person name="Miyata M."/>
            <person name="Ogawara M."/>
            <person name="Saito Y."/>
            <person name="Sakai S."/>
            <person name="Tahara Y.O."/>
            <person name="Takano Y."/>
            <person name="Tasumi E."/>
            <person name="Uematsu K."/>
            <person name="Yoshimura T."/>
            <person name="Itoh T."/>
            <person name="Ohkuma M."/>
            <person name="Takai K."/>
        </authorList>
    </citation>
    <scope>NUCLEOTIDE SEQUENCE [LARGE SCALE GENOMIC DNA]</scope>
    <source>
        <strain evidence="2 3">MK-D1</strain>
    </source>
</reference>
<name>A0A5B9D9F1_9ARCH</name>
<dbReference type="EMBL" id="CP042905">
    <property type="protein sequence ID" value="QEE15713.1"/>
    <property type="molecule type" value="Genomic_DNA"/>
</dbReference>
<dbReference type="InterPro" id="IPR005225">
    <property type="entry name" value="Small_GTP-bd"/>
</dbReference>
<protein>
    <submittedName>
        <fullName evidence="2">Rab family GTPase</fullName>
    </submittedName>
</protein>
<proteinExistence type="predicted"/>
<organism evidence="2 3">
    <name type="scientific">Promethearchaeum syntrophicum</name>
    <dbReference type="NCBI Taxonomy" id="2594042"/>
    <lineage>
        <taxon>Archaea</taxon>
        <taxon>Promethearchaeati</taxon>
        <taxon>Promethearchaeota</taxon>
        <taxon>Promethearchaeia</taxon>
        <taxon>Promethearchaeales</taxon>
        <taxon>Promethearchaeaceae</taxon>
        <taxon>Promethearchaeum</taxon>
    </lineage>
</organism>
<dbReference type="GO" id="GO:0005525">
    <property type="term" value="F:GTP binding"/>
    <property type="evidence" value="ECO:0007669"/>
    <property type="project" value="InterPro"/>
</dbReference>
<dbReference type="SUPFAM" id="SSF52540">
    <property type="entry name" value="P-loop containing nucleoside triphosphate hydrolases"/>
    <property type="match status" value="1"/>
</dbReference>
<dbReference type="PROSITE" id="PS51419">
    <property type="entry name" value="RAB"/>
    <property type="match status" value="1"/>
</dbReference>
<keyword evidence="3" id="KW-1185">Reference proteome</keyword>
<dbReference type="FunFam" id="3.40.50.300:FF:001447">
    <property type="entry name" value="Ras-related protein Rab-1B"/>
    <property type="match status" value="1"/>
</dbReference>
<dbReference type="KEGG" id="psyt:DSAG12_01540"/>
<dbReference type="Pfam" id="PF00071">
    <property type="entry name" value="Ras"/>
    <property type="match status" value="1"/>
</dbReference>
<dbReference type="Proteomes" id="UP000321408">
    <property type="component" value="Chromosome"/>
</dbReference>
<dbReference type="InterPro" id="IPR027417">
    <property type="entry name" value="P-loop_NTPase"/>
</dbReference>
<dbReference type="InterPro" id="IPR001806">
    <property type="entry name" value="Small_GTPase"/>
</dbReference>
<dbReference type="CDD" id="cd00154">
    <property type="entry name" value="Rab"/>
    <property type="match status" value="1"/>
</dbReference>
<dbReference type="SMART" id="SM00175">
    <property type="entry name" value="RAB"/>
    <property type="match status" value="1"/>
</dbReference>
<accession>A0A5B9D9F1</accession>
<evidence type="ECO:0000313" key="2">
    <source>
        <dbReference type="EMBL" id="QEE15713.1"/>
    </source>
</evidence>
<sequence length="179" mass="20051">MDYKCKMSIIGDENVGKTSIILRYLNNTFTNQYITTLGADFVDKVYFKSDLPSLNPEDSLTVTIWDLGGQKSFQEISTLYCEGSAGIMIVFDVSNVETFNSVPNWIDFAKNCCPKAQLVLIGNKSDLESTIDADKIRNLEKEIGSKVYFSSAKVSLTNKLSNINNIFENMAENLLKISR</sequence>
<dbReference type="PANTHER" id="PTHR47978">
    <property type="match status" value="1"/>
</dbReference>
<evidence type="ECO:0000313" key="3">
    <source>
        <dbReference type="Proteomes" id="UP000321408"/>
    </source>
</evidence>